<evidence type="ECO:0000259" key="5">
    <source>
        <dbReference type="PROSITE" id="PS50878"/>
    </source>
</evidence>
<feature type="transmembrane region" description="Helical" evidence="4">
    <location>
        <begin position="273"/>
        <end position="293"/>
    </location>
</feature>
<dbReference type="SUPFAM" id="SSF50978">
    <property type="entry name" value="WD40 repeat-like"/>
    <property type="match status" value="1"/>
</dbReference>
<protein>
    <submittedName>
        <fullName evidence="6">Retrovirus-related Pol polyprotein from type-2 retrotransposable element R2DM</fullName>
    </submittedName>
</protein>
<proteinExistence type="predicted"/>
<feature type="region of interest" description="Disordered" evidence="3">
    <location>
        <begin position="1229"/>
        <end position="1291"/>
    </location>
</feature>
<dbReference type="Gene3D" id="2.130.10.10">
    <property type="entry name" value="YVTN repeat-like/Quinoprotein amine dehydrogenase"/>
    <property type="match status" value="2"/>
</dbReference>
<dbReference type="Gene3D" id="3.30.70.270">
    <property type="match status" value="1"/>
</dbReference>
<accession>A0A1Q9EIU3</accession>
<evidence type="ECO:0000256" key="3">
    <source>
        <dbReference type="SAM" id="MobiDB-lite"/>
    </source>
</evidence>
<gene>
    <name evidence="6" type="primary">pol</name>
    <name evidence="6" type="ORF">AK812_SmicGene9247</name>
</gene>
<dbReference type="InterPro" id="IPR027417">
    <property type="entry name" value="P-loop_NTPase"/>
</dbReference>
<dbReference type="EMBL" id="LSRX01000140">
    <property type="protein sequence ID" value="OLQ07373.1"/>
    <property type="molecule type" value="Genomic_DNA"/>
</dbReference>
<keyword evidence="1" id="KW-0853">WD repeat</keyword>
<evidence type="ECO:0000256" key="4">
    <source>
        <dbReference type="SAM" id="Phobius"/>
    </source>
</evidence>
<dbReference type="Pfam" id="PF00078">
    <property type="entry name" value="RVT_1"/>
    <property type="match status" value="1"/>
</dbReference>
<dbReference type="SUPFAM" id="SSF56672">
    <property type="entry name" value="DNA/RNA polymerases"/>
    <property type="match status" value="1"/>
</dbReference>
<feature type="transmembrane region" description="Helical" evidence="4">
    <location>
        <begin position="108"/>
        <end position="126"/>
    </location>
</feature>
<dbReference type="PANTHER" id="PTHR19857:SF8">
    <property type="entry name" value="ANGIO-ASSOCIATED MIGRATORY CELL PROTEIN"/>
    <property type="match status" value="1"/>
</dbReference>
<dbReference type="OrthoDB" id="416454at2759"/>
<feature type="domain" description="Reverse transcriptase" evidence="5">
    <location>
        <begin position="1652"/>
        <end position="1900"/>
    </location>
</feature>
<dbReference type="Pfam" id="PF00400">
    <property type="entry name" value="WD40"/>
    <property type="match status" value="3"/>
</dbReference>
<reference evidence="6 7" key="1">
    <citation type="submission" date="2016-02" db="EMBL/GenBank/DDBJ databases">
        <title>Genome analysis of coral dinoflagellate symbionts highlights evolutionary adaptations to a symbiotic lifestyle.</title>
        <authorList>
            <person name="Aranda M."/>
            <person name="Li Y."/>
            <person name="Liew Y.J."/>
            <person name="Baumgarten S."/>
            <person name="Simakov O."/>
            <person name="Wilson M."/>
            <person name="Piel J."/>
            <person name="Ashoor H."/>
            <person name="Bougouffa S."/>
            <person name="Bajic V.B."/>
            <person name="Ryu T."/>
            <person name="Ravasi T."/>
            <person name="Bayer T."/>
            <person name="Micklem G."/>
            <person name="Kim H."/>
            <person name="Bhak J."/>
            <person name="Lajeunesse T.C."/>
            <person name="Voolstra C.R."/>
        </authorList>
    </citation>
    <scope>NUCLEOTIDE SEQUENCE [LARGE SCALE GENOMIC DNA]</scope>
    <source>
        <strain evidence="6 7">CCMP2467</strain>
    </source>
</reference>
<keyword evidence="4" id="KW-0812">Transmembrane</keyword>
<organism evidence="6 7">
    <name type="scientific">Symbiodinium microadriaticum</name>
    <name type="common">Dinoflagellate</name>
    <name type="synonym">Zooxanthella microadriatica</name>
    <dbReference type="NCBI Taxonomy" id="2951"/>
    <lineage>
        <taxon>Eukaryota</taxon>
        <taxon>Sar</taxon>
        <taxon>Alveolata</taxon>
        <taxon>Dinophyceae</taxon>
        <taxon>Suessiales</taxon>
        <taxon>Symbiodiniaceae</taxon>
        <taxon>Symbiodinium</taxon>
    </lineage>
</organism>
<dbReference type="SMART" id="SM00320">
    <property type="entry name" value="WD40"/>
    <property type="match status" value="6"/>
</dbReference>
<sequence>MALADGAYQMQPLYKLAMRTLAGHAPGLAGLMAFQYVAFNRSLSEVSLQDGSMMSWCSAFAIAALSCSAVLASASFLLADYLRRIAIDKAMFQGFGLQLPAKSIRHSNIGVCTLVLALVNLALLLVELWQSVLFKGMPLNEVPLEGIQRALPLVLYLVNLAGLVRSPKVRWHECQWLMQNPRSLPTFLLIESFAHEQVQSYYWNQGWIFQTSRAVRQPPHRDDGIELTSRSRTVQEVTPELEPDVSDMTLADLPSLVRKVPALMSHRHGAVPIHLVLGFVLLASLVYLPAALLQIGKAFFTPQIKNFEVHGGNFREEVQDKVTFWIVPDEGQDQVGASWTDSVVSQCLGIVLFSVYGMAPVLQYWNHIEKRIVLLRLTADTSTASSFYLCPGDSCSEPVRRKANMRLNSQQLTMQLTREHFGMRSSFKLCGFFTRIVYVAIVDLQKVQITVGTMSKAAVVSGQPSMFRGKFRSDSIQGETVSFDLTADRCLFDFDLRTSILTTTSNPTRRDLCRASSRQVACKVADFQRWCGQACDLSVELSMKFSTEEKTLRLMVELRNTELFHLQEVSDLQRKMDASEMPEEVLSLRRARNFLLKETYDVYRGQQKRNDMQQKTILLTGLTGAGKSAACRFLTMNESCSYSNSWNSHTKNVSEISGHAFSDEIQPRLRIFDIPGFGDTEGAAVNERQFSQTIRHVATVQESIRLQTVREAVPIVNFVPRMQYASQEELMSKWIEEFRAFLLSEEREFIVDMNPMYLEGNLPVALSAPMVSSLPPYSMPMNLVELLQAVADIGKSSGKKLVVNAACPLRGYGEVDEDRTSYTTRATRDGSLMTVKLQGQFLGKGDSLLAQSASFGCGHAPAQFLVLLSHREAANETAIFEALLPYRVSEWRGVRLCFREAPPEPDSQEDLSRHCQEAGMLQLSEHAWAHSESYEIVQTLHEAQGSINALVFAGHHDFLAAAGDDDTLRVYKHDYSHGGKYVLRATQERDSGITSLAWSPRVQYLAASTVDGKIVVYRLIHHSLEYRASAVATGVAWCGEYVAAANRSGNVELFNVEAGEGGFKLKLFETLRGGAAQVTAVACAGGRIVAASADSHVRLYVHGGLTPIFERTVPGVEAVALWATYLALGSADGSVSLIDFALQSPSYQTTRNDAHEAVLTLALSDERLAAGSANGKVYVYKTEYLLLVSVLSHSVEPIRALAWSSGKTLAAGGNDSTVRLYELAKTVEGHGLTARPRSRDTELPTRLPSSPLAVQSNPVRKEEGEQEQEQEPEPKQDQEQGPPGSMGPKSLQRRNIAKGAGSTFARPLALVHLGLEVTQVLPIHPCGMEIQDPRLSTFTLRAFVMRLLSLVLGKKPSPAEQMPKNRLSTPRSEGPGGRQFGDVDELQIVVGGWNECKREHIEQDVHDIFSRMNGDALVKQIFIPYVRCGYCRIEINYPESDVWKQRKLQGVIVQAIKDRAKVRAVISTWELCVRHVGELCADKDWRGKEIRDLIKARTLSKDEWHRAALMQEIHQRRIEAKATHKQHLLEEVRNGNCRAIAHIRASASGGKTEGSYIQRCGGAQQASTDLFSFYEKKYQAMEAPPSPEQIQALATRHESLPTPDVTVEEIFRAMKGARNGVSSGLDGTTYEGFRHLLVQDKNNRIPRYFSELIRGTKPLPASWRRGRIVLLPKVPRPAQPKDLRPICLTPVLGRIFSKVLMTRVHQFAPPYSGHQIGCRPGVQAADGIMAAQTTMQLLKQVRGQAFAAKVDIKAAFDSLSLNAVLKWLRSCRPGVECSRLYQLLSGTSVELCLGGESKTIPLDRGLMQGTAYSADVFSRVMDFFLAPLHDQFDNAYEEWNQPPLGLPHFIVYADDIILFADSSASLQWKLQSIVDSLSALGLEVNPEKRAELSLFLRKSH</sequence>
<dbReference type="InterPro" id="IPR036322">
    <property type="entry name" value="WD40_repeat_dom_sf"/>
</dbReference>
<evidence type="ECO:0000313" key="6">
    <source>
        <dbReference type="EMBL" id="OLQ07373.1"/>
    </source>
</evidence>
<evidence type="ECO:0000256" key="2">
    <source>
        <dbReference type="ARBA" id="ARBA00022737"/>
    </source>
</evidence>
<dbReference type="InterPro" id="IPR001680">
    <property type="entry name" value="WD40_rpt"/>
</dbReference>
<evidence type="ECO:0000256" key="1">
    <source>
        <dbReference type="ARBA" id="ARBA00022574"/>
    </source>
</evidence>
<dbReference type="SUPFAM" id="SSF52540">
    <property type="entry name" value="P-loop containing nucleoside triphosphate hydrolases"/>
    <property type="match status" value="1"/>
</dbReference>
<keyword evidence="4" id="KW-1133">Transmembrane helix</keyword>
<feature type="transmembrane region" description="Helical" evidence="4">
    <location>
        <begin position="21"/>
        <end position="39"/>
    </location>
</feature>
<dbReference type="InterPro" id="IPR015943">
    <property type="entry name" value="WD40/YVTN_repeat-like_dom_sf"/>
</dbReference>
<keyword evidence="7" id="KW-1185">Reference proteome</keyword>
<dbReference type="PANTHER" id="PTHR19857">
    <property type="entry name" value="MITOCHONDRIAL DIVISION PROTEIN 1-RELATED"/>
    <property type="match status" value="1"/>
</dbReference>
<dbReference type="InterPro" id="IPR000477">
    <property type="entry name" value="RT_dom"/>
</dbReference>
<comment type="caution">
    <text evidence="6">The sequence shown here is derived from an EMBL/GenBank/DDBJ whole genome shotgun (WGS) entry which is preliminary data.</text>
</comment>
<evidence type="ECO:0000313" key="7">
    <source>
        <dbReference type="Proteomes" id="UP000186817"/>
    </source>
</evidence>
<dbReference type="InterPro" id="IPR051179">
    <property type="entry name" value="WD_repeat_multifunction"/>
</dbReference>
<dbReference type="InterPro" id="IPR043502">
    <property type="entry name" value="DNA/RNA_pol_sf"/>
</dbReference>
<feature type="transmembrane region" description="Helical" evidence="4">
    <location>
        <begin position="146"/>
        <end position="164"/>
    </location>
</feature>
<dbReference type="Gene3D" id="3.40.50.300">
    <property type="entry name" value="P-loop containing nucleotide triphosphate hydrolases"/>
    <property type="match status" value="1"/>
</dbReference>
<feature type="transmembrane region" description="Helical" evidence="4">
    <location>
        <begin position="59"/>
        <end position="82"/>
    </location>
</feature>
<dbReference type="InterPro" id="IPR043128">
    <property type="entry name" value="Rev_trsase/Diguanyl_cyclase"/>
</dbReference>
<keyword evidence="2" id="KW-0677">Repeat</keyword>
<dbReference type="Proteomes" id="UP000186817">
    <property type="component" value="Unassembled WGS sequence"/>
</dbReference>
<keyword evidence="4" id="KW-0472">Membrane</keyword>
<name>A0A1Q9EIU3_SYMMI</name>
<dbReference type="PROSITE" id="PS50878">
    <property type="entry name" value="RT_POL"/>
    <property type="match status" value="1"/>
</dbReference>
<feature type="region of interest" description="Disordered" evidence="3">
    <location>
        <begin position="1356"/>
        <end position="1378"/>
    </location>
</feature>